<gene>
    <name evidence="1" type="ORF">AYBTSS11_LOCUS13936</name>
</gene>
<evidence type="ECO:0000313" key="1">
    <source>
        <dbReference type="EMBL" id="CAJ1949858.1"/>
    </source>
</evidence>
<accession>A0AA86SAM4</accession>
<protein>
    <submittedName>
        <fullName evidence="1">Uncharacterized protein</fullName>
    </submittedName>
</protein>
<reference evidence="1" key="1">
    <citation type="submission" date="2023-10" db="EMBL/GenBank/DDBJ databases">
        <authorList>
            <person name="Domelevo Entfellner J.-B."/>
        </authorList>
    </citation>
    <scope>NUCLEOTIDE SEQUENCE</scope>
</reference>
<proteinExistence type="predicted"/>
<keyword evidence="2" id="KW-1185">Reference proteome</keyword>
<sequence length="60" mass="6750">MGDGERDFDKNGKSRTAKVARKQFRVVTRDALRIAYALQKSPTVGLEPTTTRLRALRSTN</sequence>
<evidence type="ECO:0000313" key="2">
    <source>
        <dbReference type="Proteomes" id="UP001189624"/>
    </source>
</evidence>
<dbReference type="EMBL" id="OY731401">
    <property type="protein sequence ID" value="CAJ1949858.1"/>
    <property type="molecule type" value="Genomic_DNA"/>
</dbReference>
<dbReference type="Gramene" id="rna-AYBTSS11_LOCUS13936">
    <property type="protein sequence ID" value="CAJ1949858.1"/>
    <property type="gene ID" value="gene-AYBTSS11_LOCUS13936"/>
</dbReference>
<dbReference type="Proteomes" id="UP001189624">
    <property type="component" value="Chromosome 4"/>
</dbReference>
<organism evidence="1 2">
    <name type="scientific">Sphenostylis stenocarpa</name>
    <dbReference type="NCBI Taxonomy" id="92480"/>
    <lineage>
        <taxon>Eukaryota</taxon>
        <taxon>Viridiplantae</taxon>
        <taxon>Streptophyta</taxon>
        <taxon>Embryophyta</taxon>
        <taxon>Tracheophyta</taxon>
        <taxon>Spermatophyta</taxon>
        <taxon>Magnoliopsida</taxon>
        <taxon>eudicotyledons</taxon>
        <taxon>Gunneridae</taxon>
        <taxon>Pentapetalae</taxon>
        <taxon>rosids</taxon>
        <taxon>fabids</taxon>
        <taxon>Fabales</taxon>
        <taxon>Fabaceae</taxon>
        <taxon>Papilionoideae</taxon>
        <taxon>50 kb inversion clade</taxon>
        <taxon>NPAAA clade</taxon>
        <taxon>indigoferoid/millettioid clade</taxon>
        <taxon>Phaseoleae</taxon>
        <taxon>Sphenostylis</taxon>
    </lineage>
</organism>
<dbReference type="AlphaFoldDB" id="A0AA86SAM4"/>
<name>A0AA86SAM4_9FABA</name>